<evidence type="ECO:0000256" key="7">
    <source>
        <dbReference type="ARBA" id="ARBA00023128"/>
    </source>
</evidence>
<evidence type="ECO:0000256" key="8">
    <source>
        <dbReference type="ARBA" id="ARBA00023136"/>
    </source>
</evidence>
<comment type="subcellular location">
    <subcellularLocation>
        <location evidence="1">Mitochondrion inner membrane</location>
        <topology evidence="1">Peripheral membrane protein</topology>
        <orientation evidence="1">Intermembrane side</orientation>
    </subcellularLocation>
    <subcellularLocation>
        <location evidence="10">Mitochondrion outer membrane</location>
        <topology evidence="10">Peripheral membrane protein</topology>
        <orientation evidence="10">Intermembrane side</orientation>
    </subcellularLocation>
</comment>
<evidence type="ECO:0000256" key="5">
    <source>
        <dbReference type="ARBA" id="ARBA00022792"/>
    </source>
</evidence>
<keyword evidence="8" id="KW-0472">Membrane</keyword>
<evidence type="ECO:0000313" key="16">
    <source>
        <dbReference type="EMBL" id="JAG40017.1"/>
    </source>
</evidence>
<dbReference type="GO" id="GO:0007007">
    <property type="term" value="P:inner mitochondrial membrane organization"/>
    <property type="evidence" value="ECO:0007669"/>
    <property type="project" value="TreeGrafter"/>
</dbReference>
<comment type="catalytic activity">
    <reaction evidence="11">
        <text>1'-[1,2-diacyl-sn-glycero-3-phospho],3'-[1-acyl-sn-glycero-3-phospho]-glycerol + a 1,2-diacyl-sn-glycero-3-phosphocholine = a cardiolipin + a 1-acyl-sn-glycero-3-phosphocholine</text>
        <dbReference type="Rhea" id="RHEA:33731"/>
        <dbReference type="ChEBI" id="CHEBI:57643"/>
        <dbReference type="ChEBI" id="CHEBI:58168"/>
        <dbReference type="ChEBI" id="CHEBI:62237"/>
        <dbReference type="ChEBI" id="CHEBI:64743"/>
    </reaction>
    <physiologicalReaction direction="left-to-right" evidence="11">
        <dbReference type="Rhea" id="RHEA:33732"/>
    </physiologicalReaction>
    <physiologicalReaction direction="right-to-left" evidence="11">
        <dbReference type="Rhea" id="RHEA:33733"/>
    </physiologicalReaction>
</comment>
<comment type="catalytic activity">
    <reaction evidence="12">
        <text>1,2-di-(9Z-octadecenoyl)-sn-glycero-3-phosphocholine + 1-hexadecanoyl-sn-glycero-3-phosphocholine = 1-hexadecanoyl-2-(9Z-octadecenoyl)-sn-glycero-3-phosphocholine + 1-(9Z-octadecenoyl)-sn-glycero-3-phosphocholine</text>
        <dbReference type="Rhea" id="RHEA:43816"/>
        <dbReference type="ChEBI" id="CHEBI:28610"/>
        <dbReference type="ChEBI" id="CHEBI:72998"/>
        <dbReference type="ChEBI" id="CHEBI:73001"/>
        <dbReference type="ChEBI" id="CHEBI:74669"/>
    </reaction>
    <physiologicalReaction direction="left-to-right" evidence="12">
        <dbReference type="Rhea" id="RHEA:43817"/>
    </physiologicalReaction>
    <physiologicalReaction direction="right-to-left" evidence="12">
        <dbReference type="Rhea" id="RHEA:43818"/>
    </physiologicalReaction>
</comment>
<keyword evidence="9" id="KW-0012">Acyltransferase</keyword>
<organism evidence="15">
    <name type="scientific">Lygus hesperus</name>
    <name type="common">Western plant bug</name>
    <dbReference type="NCBI Taxonomy" id="30085"/>
    <lineage>
        <taxon>Eukaryota</taxon>
        <taxon>Metazoa</taxon>
        <taxon>Ecdysozoa</taxon>
        <taxon>Arthropoda</taxon>
        <taxon>Hexapoda</taxon>
        <taxon>Insecta</taxon>
        <taxon>Pterygota</taxon>
        <taxon>Neoptera</taxon>
        <taxon>Paraneoptera</taxon>
        <taxon>Hemiptera</taxon>
        <taxon>Heteroptera</taxon>
        <taxon>Panheteroptera</taxon>
        <taxon>Cimicomorpha</taxon>
        <taxon>Miridae</taxon>
        <taxon>Mirini</taxon>
        <taxon>Lygus</taxon>
    </lineage>
</organism>
<dbReference type="PANTHER" id="PTHR12497:SF0">
    <property type="entry name" value="TAFAZZIN"/>
    <property type="match status" value="1"/>
</dbReference>
<accession>A0A0A9VT80</accession>
<dbReference type="PANTHER" id="PTHR12497">
    <property type="entry name" value="TAZ PROTEIN TAFAZZIN"/>
    <property type="match status" value="1"/>
</dbReference>
<dbReference type="SUPFAM" id="SSF69593">
    <property type="entry name" value="Glycerol-3-phosphate (1)-acyltransferase"/>
    <property type="match status" value="1"/>
</dbReference>
<evidence type="ECO:0000256" key="11">
    <source>
        <dbReference type="ARBA" id="ARBA00047906"/>
    </source>
</evidence>
<dbReference type="SMART" id="SM00563">
    <property type="entry name" value="PlsC"/>
    <property type="match status" value="1"/>
</dbReference>
<sequence length="275" mass="31392">MTLSGSSGDVSVRRSLSLDTRTVVSRLRDPTFPVLWNTTSRLVSSVVVLLAKYAFHSLSLVNVYNLDRLVKALERPKGIPLITLSNHISTIDDPVMWSPLKNKYLTQKDIRWSLVAHEVCYTNTPLAYFFMLTRSVPIVRGDGVYQEGVNFAIERLSQGDWVHVFPEGRINDKMEYTRFKWGVGRMIYECLEMPIVLPIHVIGLEQLLPPRPPYIIRPFKKVTINHGEPLALKHLVEELKDAQPPPEVARKNITDAIQLEAMTLKKDTEELHNKP</sequence>
<protein>
    <recommendedName>
        <fullName evidence="13">Tafazzin family protein</fullName>
    </recommendedName>
</protein>
<dbReference type="InterPro" id="IPR002123">
    <property type="entry name" value="Plipid/glycerol_acylTrfase"/>
</dbReference>
<reference evidence="15" key="1">
    <citation type="journal article" date="2014" name="PLoS ONE">
        <title>Transcriptome-Based Identification of ABC Transporters in the Western Tarnished Plant Bug Lygus hesperus.</title>
        <authorList>
            <person name="Hull J.J."/>
            <person name="Chaney K."/>
            <person name="Geib S.M."/>
            <person name="Fabrick J.A."/>
            <person name="Brent C.S."/>
            <person name="Walsh D."/>
            <person name="Lavine L.C."/>
        </authorList>
    </citation>
    <scope>NUCLEOTIDE SEQUENCE</scope>
</reference>
<evidence type="ECO:0000313" key="18">
    <source>
        <dbReference type="EMBL" id="JAG42039.1"/>
    </source>
</evidence>
<dbReference type="GO" id="GO:0035965">
    <property type="term" value="P:cardiolipin acyl-chain remodeling"/>
    <property type="evidence" value="ECO:0007669"/>
    <property type="project" value="TreeGrafter"/>
</dbReference>
<proteinExistence type="inferred from homology"/>
<dbReference type="GO" id="GO:0005741">
    <property type="term" value="C:mitochondrial outer membrane"/>
    <property type="evidence" value="ECO:0007669"/>
    <property type="project" value="UniProtKB-SubCell"/>
</dbReference>
<keyword evidence="5" id="KW-0999">Mitochondrion inner membrane</keyword>
<evidence type="ECO:0000259" key="14">
    <source>
        <dbReference type="SMART" id="SM00563"/>
    </source>
</evidence>
<keyword evidence="3" id="KW-0808">Transferase</keyword>
<evidence type="ECO:0000256" key="13">
    <source>
        <dbReference type="RuleBase" id="RU365062"/>
    </source>
</evidence>
<evidence type="ECO:0000256" key="10">
    <source>
        <dbReference type="ARBA" id="ARBA00024323"/>
    </source>
</evidence>
<dbReference type="CDD" id="cd07989">
    <property type="entry name" value="LPLAT_AGPAT-like"/>
    <property type="match status" value="1"/>
</dbReference>
<evidence type="ECO:0000256" key="2">
    <source>
        <dbReference type="ARBA" id="ARBA00010524"/>
    </source>
</evidence>
<reference evidence="15" key="2">
    <citation type="submission" date="2014-07" db="EMBL/GenBank/DDBJ databases">
        <authorList>
            <person name="Hull J."/>
        </authorList>
    </citation>
    <scope>NUCLEOTIDE SEQUENCE</scope>
</reference>
<evidence type="ECO:0000256" key="6">
    <source>
        <dbReference type="ARBA" id="ARBA00023098"/>
    </source>
</evidence>
<gene>
    <name evidence="18" type="ORF">CM83_91055</name>
    <name evidence="15" type="ORF">CM83_91072</name>
    <name evidence="16" type="ORF">CM83_91079</name>
    <name evidence="17" type="ORF">CM83_91095</name>
</gene>
<evidence type="ECO:0000256" key="3">
    <source>
        <dbReference type="ARBA" id="ARBA00022679"/>
    </source>
</evidence>
<dbReference type="PRINTS" id="PR00979">
    <property type="entry name" value="TAFAZZIN"/>
</dbReference>
<name>A0A0A9VT80_LYGHE</name>
<evidence type="ECO:0000256" key="12">
    <source>
        <dbReference type="ARBA" id="ARBA00049543"/>
    </source>
</evidence>
<evidence type="ECO:0000313" key="15">
    <source>
        <dbReference type="EMBL" id="JAF98928.1"/>
    </source>
</evidence>
<evidence type="ECO:0000256" key="9">
    <source>
        <dbReference type="ARBA" id="ARBA00023315"/>
    </source>
</evidence>
<dbReference type="GO" id="GO:0005743">
    <property type="term" value="C:mitochondrial inner membrane"/>
    <property type="evidence" value="ECO:0007669"/>
    <property type="project" value="UniProtKB-SubCell"/>
</dbReference>
<dbReference type="InterPro" id="IPR000872">
    <property type="entry name" value="Tafazzin"/>
</dbReference>
<dbReference type="Pfam" id="PF01553">
    <property type="entry name" value="Acyltransferase"/>
    <property type="match status" value="1"/>
</dbReference>
<evidence type="ECO:0000313" key="17">
    <source>
        <dbReference type="EMBL" id="JAG40021.1"/>
    </source>
</evidence>
<feature type="domain" description="Phospholipid/glycerol acyltransferase" evidence="14">
    <location>
        <begin position="81"/>
        <end position="204"/>
    </location>
</feature>
<dbReference type="EMBL" id="GBHO01003587">
    <property type="protein sequence ID" value="JAG40017.1"/>
    <property type="molecule type" value="Transcribed_RNA"/>
</dbReference>
<comment type="similarity">
    <text evidence="2 13">Belongs to the taffazin family.</text>
</comment>
<evidence type="ECO:0000256" key="1">
    <source>
        <dbReference type="ARBA" id="ARBA00004137"/>
    </source>
</evidence>
<evidence type="ECO:0000256" key="4">
    <source>
        <dbReference type="ARBA" id="ARBA00022787"/>
    </source>
</evidence>
<keyword evidence="6" id="KW-0443">Lipid metabolism</keyword>
<keyword evidence="4" id="KW-1000">Mitochondrion outer membrane</keyword>
<dbReference type="AlphaFoldDB" id="A0A0A9VT80"/>
<keyword evidence="7" id="KW-0496">Mitochondrion</keyword>
<dbReference type="EMBL" id="GBHO01003583">
    <property type="protein sequence ID" value="JAG40021.1"/>
    <property type="molecule type" value="Transcribed_RNA"/>
</dbReference>
<dbReference type="EMBL" id="GBHO01044675">
    <property type="protein sequence ID" value="JAF98928.1"/>
    <property type="molecule type" value="Transcribed_RNA"/>
</dbReference>
<dbReference type="EMBL" id="GBHO01001565">
    <property type="protein sequence ID" value="JAG42039.1"/>
    <property type="molecule type" value="Transcribed_RNA"/>
</dbReference>
<dbReference type="GO" id="GO:0047184">
    <property type="term" value="F:1-acylglycerophosphocholine O-acyltransferase activity"/>
    <property type="evidence" value="ECO:0007669"/>
    <property type="project" value="TreeGrafter"/>
</dbReference>